<feature type="coiled-coil region" evidence="1">
    <location>
        <begin position="164"/>
        <end position="194"/>
    </location>
</feature>
<evidence type="ECO:0000313" key="4">
    <source>
        <dbReference type="Proteomes" id="UP000664859"/>
    </source>
</evidence>
<dbReference type="EMBL" id="JAFCMP010000168">
    <property type="protein sequence ID" value="KAG5184371.1"/>
    <property type="molecule type" value="Genomic_DNA"/>
</dbReference>
<reference evidence="3" key="1">
    <citation type="submission" date="2021-02" db="EMBL/GenBank/DDBJ databases">
        <title>First Annotated Genome of the Yellow-green Alga Tribonema minus.</title>
        <authorList>
            <person name="Mahan K.M."/>
        </authorList>
    </citation>
    <scope>NUCLEOTIDE SEQUENCE</scope>
    <source>
        <strain evidence="3">UTEX B ZZ1240</strain>
    </source>
</reference>
<organism evidence="3 4">
    <name type="scientific">Tribonema minus</name>
    <dbReference type="NCBI Taxonomy" id="303371"/>
    <lineage>
        <taxon>Eukaryota</taxon>
        <taxon>Sar</taxon>
        <taxon>Stramenopiles</taxon>
        <taxon>Ochrophyta</taxon>
        <taxon>PX clade</taxon>
        <taxon>Xanthophyceae</taxon>
        <taxon>Tribonematales</taxon>
        <taxon>Tribonemataceae</taxon>
        <taxon>Tribonema</taxon>
    </lineage>
</organism>
<feature type="compositionally biased region" description="Low complexity" evidence="2">
    <location>
        <begin position="22"/>
        <end position="31"/>
    </location>
</feature>
<evidence type="ECO:0000256" key="2">
    <source>
        <dbReference type="SAM" id="MobiDB-lite"/>
    </source>
</evidence>
<feature type="region of interest" description="Disordered" evidence="2">
    <location>
        <begin position="44"/>
        <end position="74"/>
    </location>
</feature>
<feature type="compositionally biased region" description="Basic and acidic residues" evidence="2">
    <location>
        <begin position="7"/>
        <end position="21"/>
    </location>
</feature>
<accession>A0A835YZ97</accession>
<dbReference type="Proteomes" id="UP000664859">
    <property type="component" value="Unassembled WGS sequence"/>
</dbReference>
<feature type="region of interest" description="Disordered" evidence="2">
    <location>
        <begin position="1"/>
        <end position="31"/>
    </location>
</feature>
<keyword evidence="4" id="KW-1185">Reference proteome</keyword>
<keyword evidence="1" id="KW-0175">Coiled coil</keyword>
<gene>
    <name evidence="3" type="ORF">JKP88DRAFT_314983</name>
</gene>
<sequence length="234" mass="25333">MADGIGSEDRGQGATGVDRRASSCSHSSDSKLSQLQLLIYDCSDSSDSDSDTEQIFGSATSGSGSDSETLSVGSQDCEAEDLEDAIASSACGHDEVVDKLSRDRRQLQIDNKALRGQLQVEALEQRALQQKCDKKLARRMECLYKPARVQYDNCVLRRYVRSLTKELGEKLQDAEVQAAELAQLQVHIVDLQRKAVAPLSDPAAGASATQHMPSSAMKGRKGSRKQRCAQLGAQ</sequence>
<evidence type="ECO:0000256" key="1">
    <source>
        <dbReference type="SAM" id="Coils"/>
    </source>
</evidence>
<comment type="caution">
    <text evidence="3">The sequence shown here is derived from an EMBL/GenBank/DDBJ whole genome shotgun (WGS) entry which is preliminary data.</text>
</comment>
<dbReference type="AlphaFoldDB" id="A0A835YZ97"/>
<evidence type="ECO:0000313" key="3">
    <source>
        <dbReference type="EMBL" id="KAG5184371.1"/>
    </source>
</evidence>
<name>A0A835YZ97_9STRA</name>
<protein>
    <submittedName>
        <fullName evidence="3">Uncharacterized protein</fullName>
    </submittedName>
</protein>
<proteinExistence type="predicted"/>
<feature type="compositionally biased region" description="Basic residues" evidence="2">
    <location>
        <begin position="218"/>
        <end position="227"/>
    </location>
</feature>
<feature type="region of interest" description="Disordered" evidence="2">
    <location>
        <begin position="199"/>
        <end position="234"/>
    </location>
</feature>
<feature type="compositionally biased region" description="Polar residues" evidence="2">
    <location>
        <begin position="53"/>
        <end position="74"/>
    </location>
</feature>